<dbReference type="InterPro" id="IPR000276">
    <property type="entry name" value="GPCR_Rhodpsn"/>
</dbReference>
<accession>A0A821XC20</accession>
<gene>
    <name evidence="15" type="ORF">PMACD_LOCUS14480</name>
</gene>
<feature type="region of interest" description="Disordered" evidence="11">
    <location>
        <begin position="32"/>
        <end position="153"/>
    </location>
</feature>
<evidence type="ECO:0000256" key="7">
    <source>
        <dbReference type="ARBA" id="ARBA00023136"/>
    </source>
</evidence>
<feature type="compositionally biased region" description="Low complexity" evidence="11">
    <location>
        <begin position="83"/>
        <end position="108"/>
    </location>
</feature>
<evidence type="ECO:0000256" key="13">
    <source>
        <dbReference type="SAM" id="SignalP"/>
    </source>
</evidence>
<keyword evidence="3" id="KW-1003">Cell membrane</keyword>
<dbReference type="EMBL" id="CAJOBZ010000065">
    <property type="protein sequence ID" value="CAF4938243.1"/>
    <property type="molecule type" value="Genomic_DNA"/>
</dbReference>
<feature type="transmembrane region" description="Helical" evidence="12">
    <location>
        <begin position="395"/>
        <end position="422"/>
    </location>
</feature>
<dbReference type="AlphaFoldDB" id="A0A821XC20"/>
<keyword evidence="7 12" id="KW-0472">Membrane</keyword>
<proteinExistence type="inferred from homology"/>
<dbReference type="PANTHER" id="PTHR24246">
    <property type="entry name" value="OLFACTORY RECEPTOR AND ADENOSINE RECEPTOR"/>
    <property type="match status" value="1"/>
</dbReference>
<dbReference type="SUPFAM" id="SSF81321">
    <property type="entry name" value="Family A G protein-coupled receptor-like"/>
    <property type="match status" value="1"/>
</dbReference>
<dbReference type="InterPro" id="IPR017452">
    <property type="entry name" value="GPCR_Rhodpsn_7TM"/>
</dbReference>
<evidence type="ECO:0000256" key="11">
    <source>
        <dbReference type="SAM" id="MobiDB-lite"/>
    </source>
</evidence>
<reference evidence="15" key="1">
    <citation type="submission" date="2021-02" db="EMBL/GenBank/DDBJ databases">
        <authorList>
            <person name="Steward A R."/>
        </authorList>
    </citation>
    <scope>NUCLEOTIDE SEQUENCE</scope>
</reference>
<protein>
    <recommendedName>
        <fullName evidence="14">G-protein coupled receptors family 1 profile domain-containing protein</fullName>
    </recommendedName>
</protein>
<evidence type="ECO:0000256" key="4">
    <source>
        <dbReference type="ARBA" id="ARBA00022692"/>
    </source>
</evidence>
<comment type="caution">
    <text evidence="15">The sequence shown here is derived from an EMBL/GenBank/DDBJ whole genome shotgun (WGS) entry which is preliminary data.</text>
</comment>
<keyword evidence="6" id="KW-0297">G-protein coupled receptor</keyword>
<feature type="signal peptide" evidence="13">
    <location>
        <begin position="1"/>
        <end position="23"/>
    </location>
</feature>
<name>A0A821XC20_9NEOP</name>
<keyword evidence="16" id="KW-1185">Reference proteome</keyword>
<evidence type="ECO:0000313" key="15">
    <source>
        <dbReference type="EMBL" id="CAF4938243.1"/>
    </source>
</evidence>
<evidence type="ECO:0000256" key="3">
    <source>
        <dbReference type="ARBA" id="ARBA00022475"/>
    </source>
</evidence>
<dbReference type="Gene3D" id="1.20.1070.10">
    <property type="entry name" value="Rhodopsin 7-helix transmembrane proteins"/>
    <property type="match status" value="1"/>
</dbReference>
<evidence type="ECO:0000256" key="12">
    <source>
        <dbReference type="SAM" id="Phobius"/>
    </source>
</evidence>
<dbReference type="PROSITE" id="PS50262">
    <property type="entry name" value="G_PROTEIN_RECEP_F1_2"/>
    <property type="match status" value="1"/>
</dbReference>
<evidence type="ECO:0000256" key="1">
    <source>
        <dbReference type="ARBA" id="ARBA00004651"/>
    </source>
</evidence>
<feature type="compositionally biased region" description="Polar residues" evidence="11">
    <location>
        <begin position="126"/>
        <end position="135"/>
    </location>
</feature>
<comment type="similarity">
    <text evidence="2">Belongs to the G-protein coupled receptor 1 family.</text>
</comment>
<evidence type="ECO:0000256" key="9">
    <source>
        <dbReference type="ARBA" id="ARBA00023180"/>
    </source>
</evidence>
<feature type="chain" id="PRO_5032689172" description="G-protein coupled receptors family 1 profile domain-containing protein" evidence="13">
    <location>
        <begin position="24"/>
        <end position="700"/>
    </location>
</feature>
<dbReference type="PRINTS" id="PR00237">
    <property type="entry name" value="GPCRRHODOPSN"/>
</dbReference>
<keyword evidence="5 12" id="KW-1133">Transmembrane helix</keyword>
<keyword evidence="13" id="KW-0732">Signal</keyword>
<evidence type="ECO:0000259" key="14">
    <source>
        <dbReference type="PROSITE" id="PS50262"/>
    </source>
</evidence>
<evidence type="ECO:0000256" key="6">
    <source>
        <dbReference type="ARBA" id="ARBA00023040"/>
    </source>
</evidence>
<evidence type="ECO:0000256" key="8">
    <source>
        <dbReference type="ARBA" id="ARBA00023170"/>
    </source>
</evidence>
<keyword evidence="8" id="KW-0675">Receptor</keyword>
<dbReference type="Pfam" id="PF00001">
    <property type="entry name" value="7tm_1"/>
    <property type="match status" value="1"/>
</dbReference>
<dbReference type="Proteomes" id="UP000663880">
    <property type="component" value="Unassembled WGS sequence"/>
</dbReference>
<dbReference type="OrthoDB" id="9445642at2759"/>
<feature type="domain" description="G-protein coupled receptors family 1 profile" evidence="14">
    <location>
        <begin position="405"/>
        <end position="561"/>
    </location>
</feature>
<dbReference type="GO" id="GO:0004930">
    <property type="term" value="F:G protein-coupled receptor activity"/>
    <property type="evidence" value="ECO:0007669"/>
    <property type="project" value="UniProtKB-KW"/>
</dbReference>
<feature type="transmembrane region" description="Helical" evidence="12">
    <location>
        <begin position="442"/>
        <end position="465"/>
    </location>
</feature>
<evidence type="ECO:0000256" key="5">
    <source>
        <dbReference type="ARBA" id="ARBA00022989"/>
    </source>
</evidence>
<keyword evidence="10" id="KW-0807">Transducer</keyword>
<keyword evidence="9" id="KW-0325">Glycoprotein</keyword>
<dbReference type="GO" id="GO:0005886">
    <property type="term" value="C:plasma membrane"/>
    <property type="evidence" value="ECO:0007669"/>
    <property type="project" value="UniProtKB-SubCell"/>
</dbReference>
<organism evidence="15 16">
    <name type="scientific">Pieris macdunnoughi</name>
    <dbReference type="NCBI Taxonomy" id="345717"/>
    <lineage>
        <taxon>Eukaryota</taxon>
        <taxon>Metazoa</taxon>
        <taxon>Ecdysozoa</taxon>
        <taxon>Arthropoda</taxon>
        <taxon>Hexapoda</taxon>
        <taxon>Insecta</taxon>
        <taxon>Pterygota</taxon>
        <taxon>Neoptera</taxon>
        <taxon>Endopterygota</taxon>
        <taxon>Lepidoptera</taxon>
        <taxon>Glossata</taxon>
        <taxon>Ditrysia</taxon>
        <taxon>Papilionoidea</taxon>
        <taxon>Pieridae</taxon>
        <taxon>Pierinae</taxon>
        <taxon>Pieris</taxon>
    </lineage>
</organism>
<dbReference type="PANTHER" id="PTHR24246:SF27">
    <property type="entry name" value="ADENOSINE RECEPTOR, ISOFORM A"/>
    <property type="match status" value="1"/>
</dbReference>
<dbReference type="GO" id="GO:0001973">
    <property type="term" value="P:G protein-coupled adenosine receptor signaling pathway"/>
    <property type="evidence" value="ECO:0007669"/>
    <property type="project" value="TreeGrafter"/>
</dbReference>
<evidence type="ECO:0000256" key="2">
    <source>
        <dbReference type="ARBA" id="ARBA00010663"/>
    </source>
</evidence>
<dbReference type="GO" id="GO:0007189">
    <property type="term" value="P:adenylate cyclase-activating G protein-coupled receptor signaling pathway"/>
    <property type="evidence" value="ECO:0007669"/>
    <property type="project" value="TreeGrafter"/>
</dbReference>
<comment type="subcellular location">
    <subcellularLocation>
        <location evidence="1">Cell membrane</location>
        <topology evidence="1">Multi-pass membrane protein</topology>
    </subcellularLocation>
</comment>
<feature type="transmembrane region" description="Helical" evidence="12">
    <location>
        <begin position="509"/>
        <end position="529"/>
    </location>
</feature>
<sequence>MHRYIYALCCAILILSVTDPLEGKRTFGGGSHSYPKSGGHSGSGGSHSYPSSGGLSGGSHGYPSSGSHSYPSSGGLSGGGSGYPSSGGSHKYPSSGGSHSNPSSGGSHTYPSSGGSHGYPAGKGLSGNSPSSGAGHTTTNIHNHYHYSPPQQIRYTPVHGGAPVSYPVYRGSPPTYVYQYKDSGSKYGTLLAGLALLNLGTLAGGAYALSHSGHSSSSYKPQPGEVCKFGIKKENGDYEETKIDCRLITSFIFEEEAKAKNGAVNTTVTTTTTNVTTVNAPASQAPQVHVKTLYEMLPNGTLVPYNVTDVTAGNTTSDGSVNNTSSVMTITTTNTTVTSALDVKGKPVEVTPGMQCYVIRHSSTSNMKRSVPCRLLQSYADQSLKKNSASRTVPVFTIITVILSIISVCWVAGGLVGFLPLLGWHAAVGPSPGCYFVEVMDYNYLLFLYFATIVTPSVLLAAFYTHIYRVVVKQMSAVVTVEGGQGRAGTMLRVLGAAQKREVKATQNLAIIVFFFIVCWIPLYTMNAIKAFMPELDIPNPITYFCIIFSHLNSAINPLLYAYHLKDFRAALKGLLCTIIGRGVPIPAAYRPPIPVRRPALERCNALRERPRVYVNSPVWLRQKEAERLALEEKKRIAGNPVSTNPDLEPFLSRTRGRRAEGLDNHMGPFLIESNQECQRPCRKVEDFIRRVRSVSSDRS</sequence>
<evidence type="ECO:0000256" key="10">
    <source>
        <dbReference type="ARBA" id="ARBA00023224"/>
    </source>
</evidence>
<evidence type="ECO:0000313" key="16">
    <source>
        <dbReference type="Proteomes" id="UP000663880"/>
    </source>
</evidence>
<keyword evidence="4 12" id="KW-0812">Transmembrane</keyword>
<feature type="transmembrane region" description="Helical" evidence="12">
    <location>
        <begin position="541"/>
        <end position="563"/>
    </location>
</feature>
<feature type="compositionally biased region" description="Low complexity" evidence="11">
    <location>
        <begin position="61"/>
        <end position="74"/>
    </location>
</feature>